<comment type="caution">
    <text evidence="2">The sequence shown here is derived from an EMBL/GenBank/DDBJ whole genome shotgun (WGS) entry which is preliminary data.</text>
</comment>
<dbReference type="SUPFAM" id="SSF52255">
    <property type="entry name" value="N5-CAIR mutase (phosphoribosylaminoimidazole carboxylase, PurE)"/>
    <property type="match status" value="1"/>
</dbReference>
<dbReference type="InterPro" id="IPR000031">
    <property type="entry name" value="PurE_dom"/>
</dbReference>
<name>A0A926E8E9_9FIRM</name>
<dbReference type="EMBL" id="JACRTA010000001">
    <property type="protein sequence ID" value="MBC8567177.1"/>
    <property type="molecule type" value="Genomic_DNA"/>
</dbReference>
<dbReference type="Pfam" id="PF00731">
    <property type="entry name" value="AIRC"/>
    <property type="match status" value="1"/>
</dbReference>
<reference evidence="2" key="1">
    <citation type="submission" date="2020-08" db="EMBL/GenBank/DDBJ databases">
        <title>Genome public.</title>
        <authorList>
            <person name="Liu C."/>
            <person name="Sun Q."/>
        </authorList>
    </citation>
    <scope>NUCLEOTIDE SEQUENCE</scope>
    <source>
        <strain evidence="2">NSJ-24</strain>
    </source>
</reference>
<dbReference type="Proteomes" id="UP000610862">
    <property type="component" value="Unassembled WGS sequence"/>
</dbReference>
<proteinExistence type="predicted"/>
<gene>
    <name evidence="2" type="primary">larB</name>
    <name evidence="2" type="ORF">H8692_00175</name>
</gene>
<evidence type="ECO:0000313" key="2">
    <source>
        <dbReference type="EMBL" id="MBC8567177.1"/>
    </source>
</evidence>
<keyword evidence="3" id="KW-1185">Reference proteome</keyword>
<dbReference type="GO" id="GO:0016787">
    <property type="term" value="F:hydrolase activity"/>
    <property type="evidence" value="ECO:0007669"/>
    <property type="project" value="InterPro"/>
</dbReference>
<dbReference type="AlphaFoldDB" id="A0A926E8E9"/>
<dbReference type="NCBIfam" id="NF033503">
    <property type="entry name" value="LarB"/>
    <property type="match status" value="1"/>
</dbReference>
<organism evidence="2 3">
    <name type="scientific">Lentihominibacter hominis</name>
    <dbReference type="NCBI Taxonomy" id="2763645"/>
    <lineage>
        <taxon>Bacteria</taxon>
        <taxon>Bacillati</taxon>
        <taxon>Bacillota</taxon>
        <taxon>Clostridia</taxon>
        <taxon>Peptostreptococcales</taxon>
        <taxon>Anaerovoracaceae</taxon>
        <taxon>Lentihominibacter</taxon>
    </lineage>
</organism>
<dbReference type="SMART" id="SM01001">
    <property type="entry name" value="AIRC"/>
    <property type="match status" value="1"/>
</dbReference>
<evidence type="ECO:0000313" key="3">
    <source>
        <dbReference type="Proteomes" id="UP000610862"/>
    </source>
</evidence>
<dbReference type="Gene3D" id="3.40.50.1970">
    <property type="match status" value="1"/>
</dbReference>
<feature type="domain" description="PurE" evidence="1">
    <location>
        <begin position="123"/>
        <end position="253"/>
    </location>
</feature>
<accession>A0A926E8E9</accession>
<dbReference type="GO" id="GO:0006189">
    <property type="term" value="P:'de novo' IMP biosynthetic process"/>
    <property type="evidence" value="ECO:0007669"/>
    <property type="project" value="InterPro"/>
</dbReference>
<protein>
    <submittedName>
        <fullName evidence="2">Nickel pincer cofactor biosynthesis protein LarB</fullName>
    </submittedName>
</protein>
<dbReference type="PANTHER" id="PTHR43064:SF1">
    <property type="entry name" value="SLL1489 PROTEIN"/>
    <property type="match status" value="1"/>
</dbReference>
<dbReference type="InterPro" id="IPR039476">
    <property type="entry name" value="P2CMN_synthase_LarB"/>
</dbReference>
<evidence type="ECO:0000259" key="1">
    <source>
        <dbReference type="SMART" id="SM01001"/>
    </source>
</evidence>
<dbReference type="RefSeq" id="WP_177270637.1">
    <property type="nucleotide sequence ID" value="NZ_JACRTA010000001.1"/>
</dbReference>
<dbReference type="PANTHER" id="PTHR43064">
    <property type="entry name" value="PHOSPHORIBOSYLAMINOIMIDAZOLE CARBOXYLASE-RELATED"/>
    <property type="match status" value="1"/>
</dbReference>
<sequence>MNDIYIRKLLKQVKNGNVSVDDAYEQLKEMPFKDMGFASIDNHRALRTGFPEVVFCQGKTPGQIGCIMSELVKNGGNIMGTRADREDFDEVIKIIPKARYFETARIIAVMDEDGRDSELDSFKTVSVVTAGTADIPVAEEAAVTAEILGNRVDRIYDVGVAGIHRLFAKLDIIKKADVVIVVAGMEGALASVVGGLVDAPVIAVPTSIGYGSNLGGLAALLSMLNSCANGVGVVNIDNGFGAAYLASVINRKR</sequence>